<reference evidence="1" key="1">
    <citation type="journal article" date="2020" name="Stud. Mycol.">
        <title>101 Dothideomycetes genomes: a test case for predicting lifestyles and emergence of pathogens.</title>
        <authorList>
            <person name="Haridas S."/>
            <person name="Albert R."/>
            <person name="Binder M."/>
            <person name="Bloem J."/>
            <person name="Labutti K."/>
            <person name="Salamov A."/>
            <person name="Andreopoulos B."/>
            <person name="Baker S."/>
            <person name="Barry K."/>
            <person name="Bills G."/>
            <person name="Bluhm B."/>
            <person name="Cannon C."/>
            <person name="Castanera R."/>
            <person name="Culley D."/>
            <person name="Daum C."/>
            <person name="Ezra D."/>
            <person name="Gonzalez J."/>
            <person name="Henrissat B."/>
            <person name="Kuo A."/>
            <person name="Liang C."/>
            <person name="Lipzen A."/>
            <person name="Lutzoni F."/>
            <person name="Magnuson J."/>
            <person name="Mondo S."/>
            <person name="Nolan M."/>
            <person name="Ohm R."/>
            <person name="Pangilinan J."/>
            <person name="Park H.-J."/>
            <person name="Ramirez L."/>
            <person name="Alfaro M."/>
            <person name="Sun H."/>
            <person name="Tritt A."/>
            <person name="Yoshinaga Y."/>
            <person name="Zwiers L.-H."/>
            <person name="Turgeon B."/>
            <person name="Goodwin S."/>
            <person name="Spatafora J."/>
            <person name="Crous P."/>
            <person name="Grigoriev I."/>
        </authorList>
    </citation>
    <scope>NUCLEOTIDE SEQUENCE</scope>
    <source>
        <strain evidence="1">CBS 175.79</strain>
    </source>
</reference>
<sequence>MLLPTSYSPYSTAYSDPRHRRCACATTHMQSEKKICIFLSLRTKEVFMPIPISSGQLLVLSRFRSAAVVAPNPRHSHHPYPPFLIPCQPQTSYSTQHGILHPIHPSQSLRPPHCTCVSALLLVLLPCRALSSLPCSHLRVPSTHLGS</sequence>
<dbReference type="RefSeq" id="XP_033378171.1">
    <property type="nucleotide sequence ID" value="XM_033534499.1"/>
</dbReference>
<dbReference type="GeneID" id="54291896"/>
<dbReference type="AlphaFoldDB" id="A0A6A5XA56"/>
<organism evidence="1 2">
    <name type="scientific">Aaosphaeria arxii CBS 175.79</name>
    <dbReference type="NCBI Taxonomy" id="1450172"/>
    <lineage>
        <taxon>Eukaryota</taxon>
        <taxon>Fungi</taxon>
        <taxon>Dikarya</taxon>
        <taxon>Ascomycota</taxon>
        <taxon>Pezizomycotina</taxon>
        <taxon>Dothideomycetes</taxon>
        <taxon>Pleosporomycetidae</taxon>
        <taxon>Pleosporales</taxon>
        <taxon>Pleosporales incertae sedis</taxon>
        <taxon>Aaosphaeria</taxon>
    </lineage>
</organism>
<evidence type="ECO:0000313" key="2">
    <source>
        <dbReference type="Proteomes" id="UP000799778"/>
    </source>
</evidence>
<dbReference type="Proteomes" id="UP000799778">
    <property type="component" value="Unassembled WGS sequence"/>
</dbReference>
<accession>A0A6A5XA56</accession>
<dbReference type="EMBL" id="ML978077">
    <property type="protein sequence ID" value="KAF2009832.1"/>
    <property type="molecule type" value="Genomic_DNA"/>
</dbReference>
<keyword evidence="2" id="KW-1185">Reference proteome</keyword>
<gene>
    <name evidence="1" type="ORF">BU24DRAFT_65114</name>
</gene>
<evidence type="ECO:0000313" key="1">
    <source>
        <dbReference type="EMBL" id="KAF2009832.1"/>
    </source>
</evidence>
<name>A0A6A5XA56_9PLEO</name>
<protein>
    <submittedName>
        <fullName evidence="1">Uncharacterized protein</fullName>
    </submittedName>
</protein>
<proteinExistence type="predicted"/>